<comment type="caution">
    <text evidence="2">The sequence shown here is derived from an EMBL/GenBank/DDBJ whole genome shotgun (WGS) entry which is preliminary data.</text>
</comment>
<dbReference type="AlphaFoldDB" id="A0A149QSY2"/>
<accession>A0A149QSY2</accession>
<name>A0A149QSY2_9PROT</name>
<feature type="region of interest" description="Disordered" evidence="1">
    <location>
        <begin position="141"/>
        <end position="165"/>
    </location>
</feature>
<dbReference type="PATRIC" id="fig|442.7.peg.2218"/>
<gene>
    <name evidence="2" type="ORF">AD929_11730</name>
</gene>
<dbReference type="Proteomes" id="UP000075573">
    <property type="component" value="Unassembled WGS sequence"/>
</dbReference>
<evidence type="ECO:0000313" key="2">
    <source>
        <dbReference type="EMBL" id="KXV00294.1"/>
    </source>
</evidence>
<evidence type="ECO:0000313" key="3">
    <source>
        <dbReference type="Proteomes" id="UP000075573"/>
    </source>
</evidence>
<dbReference type="RefSeq" id="WP_062497106.1">
    <property type="nucleotide sequence ID" value="NZ_LHZB01000117.1"/>
</dbReference>
<reference evidence="2 3" key="1">
    <citation type="submission" date="2015-06" db="EMBL/GenBank/DDBJ databases">
        <title>Improved classification and identification of acetic acid bacteria using matrix-assisted laser desorption/ionization time-of-flight mass spectrometry; Gluconobacter nephelii and Gluconobacter uchimurae are later heterotypic synonyms of Gluconobacter japonicus and Gluconobacter oxydans, respectively.</title>
        <authorList>
            <person name="Li L."/>
            <person name="Cleenwerck I."/>
            <person name="De Vuyst L."/>
            <person name="Vandamme P."/>
        </authorList>
    </citation>
    <scope>NUCLEOTIDE SEQUENCE [LARGE SCALE GENOMIC DNA]</scope>
    <source>
        <strain evidence="2 3">LMG 1764</strain>
    </source>
</reference>
<protein>
    <submittedName>
        <fullName evidence="2">Uncharacterized protein</fullName>
    </submittedName>
</protein>
<evidence type="ECO:0000256" key="1">
    <source>
        <dbReference type="SAM" id="MobiDB-lite"/>
    </source>
</evidence>
<dbReference type="EMBL" id="LHZB01000117">
    <property type="protein sequence ID" value="KXV00294.1"/>
    <property type="molecule type" value="Genomic_DNA"/>
</dbReference>
<organism evidence="2 3">
    <name type="scientific">Gluconobacter potus</name>
    <dbReference type="NCBI Taxonomy" id="2724927"/>
    <lineage>
        <taxon>Bacteria</taxon>
        <taxon>Pseudomonadati</taxon>
        <taxon>Pseudomonadota</taxon>
        <taxon>Alphaproteobacteria</taxon>
        <taxon>Acetobacterales</taxon>
        <taxon>Acetobacteraceae</taxon>
        <taxon>Gluconobacter</taxon>
    </lineage>
</organism>
<sequence length="181" mass="19607">MLIGFWHEWGSTIEWAAAAFGGWWAKAAANRLQAQRNTIDASQADTERMRLSLDRERSLTERVLTYAAQTQATWRTLYQREAVLIEYHAAAISARLRVHEMEAAQNKPQTAFDPLPGYPPVDAPIQNALITRSDVTVVTGDQAASTADPGVDTPTGKPAPPTAAAAGTVIEQKHEGISNAG</sequence>
<proteinExistence type="predicted"/>